<dbReference type="GO" id="GO:0003677">
    <property type="term" value="F:DNA binding"/>
    <property type="evidence" value="ECO:0007669"/>
    <property type="project" value="UniProtKB-KW"/>
</dbReference>
<dbReference type="InterPro" id="IPR003954">
    <property type="entry name" value="RRM_euk-type"/>
</dbReference>
<feature type="compositionally biased region" description="Basic residues" evidence="9">
    <location>
        <begin position="747"/>
        <end position="759"/>
    </location>
</feature>
<evidence type="ECO:0000256" key="1">
    <source>
        <dbReference type="ARBA" id="ARBA00022723"/>
    </source>
</evidence>
<dbReference type="SUPFAM" id="SSF54928">
    <property type="entry name" value="RNA-binding domain, RBD"/>
    <property type="match status" value="1"/>
</dbReference>
<keyword evidence="2" id="KW-0677">Repeat</keyword>
<evidence type="ECO:0000313" key="13">
    <source>
        <dbReference type="Proteomes" id="UP001558713"/>
    </source>
</evidence>
<dbReference type="GO" id="GO:0008270">
    <property type="term" value="F:zinc ion binding"/>
    <property type="evidence" value="ECO:0007669"/>
    <property type="project" value="UniProtKB-KW"/>
</dbReference>
<evidence type="ECO:0000256" key="3">
    <source>
        <dbReference type="ARBA" id="ARBA00022771"/>
    </source>
</evidence>
<reference evidence="12 13" key="1">
    <citation type="submission" date="2024-04" db="EMBL/GenBank/DDBJ databases">
        <title>Genome assembly C_amara_ONT_v2.</title>
        <authorList>
            <person name="Yant L."/>
            <person name="Moore C."/>
            <person name="Slenker M."/>
        </authorList>
    </citation>
    <scope>NUCLEOTIDE SEQUENCE [LARGE SCALE GENOMIC DNA]</scope>
    <source>
        <tissue evidence="12">Leaf</tissue>
    </source>
</reference>
<feature type="compositionally biased region" description="Basic and acidic residues" evidence="9">
    <location>
        <begin position="508"/>
        <end position="536"/>
    </location>
</feature>
<dbReference type="InterPro" id="IPR000571">
    <property type="entry name" value="Znf_CCCH"/>
</dbReference>
<feature type="domain" description="RRM" evidence="10">
    <location>
        <begin position="257"/>
        <end position="357"/>
    </location>
</feature>
<feature type="zinc finger region" description="C3H1-type" evidence="8">
    <location>
        <begin position="225"/>
        <end position="253"/>
    </location>
</feature>
<evidence type="ECO:0000256" key="9">
    <source>
        <dbReference type="SAM" id="MobiDB-lite"/>
    </source>
</evidence>
<feature type="domain" description="C3H1-type" evidence="11">
    <location>
        <begin position="359"/>
        <end position="389"/>
    </location>
</feature>
<feature type="compositionally biased region" description="Basic and acidic residues" evidence="9">
    <location>
        <begin position="634"/>
        <end position="687"/>
    </location>
</feature>
<evidence type="ECO:0000256" key="8">
    <source>
        <dbReference type="PROSITE-ProRule" id="PRU00723"/>
    </source>
</evidence>
<gene>
    <name evidence="12" type="ORF">V5N11_022086</name>
</gene>
<feature type="compositionally biased region" description="Basic and acidic residues" evidence="9">
    <location>
        <begin position="694"/>
        <end position="703"/>
    </location>
</feature>
<dbReference type="FunFam" id="3.30.70.330:FF:000318">
    <property type="entry name" value="Zinc finger CCCH domain-containing protein 5"/>
    <property type="match status" value="1"/>
</dbReference>
<comment type="caution">
    <text evidence="12">The sequence shown here is derived from an EMBL/GenBank/DDBJ whole genome shotgun (WGS) entry which is preliminary data.</text>
</comment>
<dbReference type="Proteomes" id="UP001558713">
    <property type="component" value="Unassembled WGS sequence"/>
</dbReference>
<dbReference type="PROSITE" id="PS50102">
    <property type="entry name" value="RRM"/>
    <property type="match status" value="1"/>
</dbReference>
<organism evidence="12 13">
    <name type="scientific">Cardamine amara subsp. amara</name>
    <dbReference type="NCBI Taxonomy" id="228776"/>
    <lineage>
        <taxon>Eukaryota</taxon>
        <taxon>Viridiplantae</taxon>
        <taxon>Streptophyta</taxon>
        <taxon>Embryophyta</taxon>
        <taxon>Tracheophyta</taxon>
        <taxon>Spermatophyta</taxon>
        <taxon>Magnoliopsida</taxon>
        <taxon>eudicotyledons</taxon>
        <taxon>Gunneridae</taxon>
        <taxon>Pentapetalae</taxon>
        <taxon>rosids</taxon>
        <taxon>malvids</taxon>
        <taxon>Brassicales</taxon>
        <taxon>Brassicaceae</taxon>
        <taxon>Cardamineae</taxon>
        <taxon>Cardamine</taxon>
    </lineage>
</organism>
<evidence type="ECO:0000313" key="12">
    <source>
        <dbReference type="EMBL" id="KAL1222775.1"/>
    </source>
</evidence>
<feature type="compositionally biased region" description="Basic and acidic residues" evidence="9">
    <location>
        <begin position="1"/>
        <end position="29"/>
    </location>
</feature>
<dbReference type="GO" id="GO:0003723">
    <property type="term" value="F:RNA binding"/>
    <property type="evidence" value="ECO:0007669"/>
    <property type="project" value="UniProtKB-UniRule"/>
</dbReference>
<dbReference type="SMART" id="SM00356">
    <property type="entry name" value="ZnF_C3H1"/>
    <property type="match status" value="2"/>
</dbReference>
<evidence type="ECO:0000259" key="10">
    <source>
        <dbReference type="PROSITE" id="PS50102"/>
    </source>
</evidence>
<keyword evidence="6" id="KW-0238">DNA-binding</keyword>
<dbReference type="CDD" id="cd12540">
    <property type="entry name" value="RRM_U2AFBPL"/>
    <property type="match status" value="1"/>
</dbReference>
<proteinExistence type="predicted"/>
<accession>A0ABD1C064</accession>
<keyword evidence="1 8" id="KW-0479">Metal-binding</keyword>
<dbReference type="InterPro" id="IPR009145">
    <property type="entry name" value="U2AF_small"/>
</dbReference>
<keyword evidence="13" id="KW-1185">Reference proteome</keyword>
<dbReference type="Pfam" id="PF00076">
    <property type="entry name" value="RRM_1"/>
    <property type="match status" value="1"/>
</dbReference>
<feature type="compositionally biased region" description="Basic residues" evidence="9">
    <location>
        <begin position="30"/>
        <end position="44"/>
    </location>
</feature>
<protein>
    <submittedName>
        <fullName evidence="12">Zinc finger CCCH domain-containing protein 5</fullName>
    </submittedName>
</protein>
<dbReference type="InterPro" id="IPR000504">
    <property type="entry name" value="RRM_dom"/>
</dbReference>
<dbReference type="EMBL" id="JBANAX010000090">
    <property type="protein sequence ID" value="KAL1222775.1"/>
    <property type="molecule type" value="Genomic_DNA"/>
</dbReference>
<dbReference type="SMART" id="SM00361">
    <property type="entry name" value="RRM_1"/>
    <property type="match status" value="1"/>
</dbReference>
<name>A0ABD1C064_CARAN</name>
<dbReference type="AlphaFoldDB" id="A0ABD1C064"/>
<feature type="zinc finger region" description="C3H1-type" evidence="8">
    <location>
        <begin position="359"/>
        <end position="389"/>
    </location>
</feature>
<feature type="compositionally biased region" description="Basic and acidic residues" evidence="9">
    <location>
        <begin position="770"/>
        <end position="785"/>
    </location>
</feature>
<keyword evidence="4 8" id="KW-0862">Zinc</keyword>
<feature type="domain" description="C3H1-type" evidence="11">
    <location>
        <begin position="225"/>
        <end position="253"/>
    </location>
</feature>
<dbReference type="Pfam" id="PF00642">
    <property type="entry name" value="zf-CCCH"/>
    <property type="match status" value="2"/>
</dbReference>
<keyword evidence="3 8" id="KW-0863">Zinc-finger</keyword>
<feature type="region of interest" description="Disordered" evidence="9">
    <location>
        <begin position="441"/>
        <end position="785"/>
    </location>
</feature>
<sequence length="785" mass="92126">MEQKHEKEEAAGEREGFEEDKEKTAEMSRKEKRKAMKKMKRKQVRKEIAAKEREEAEAKLNDPAEQERLKAIEEDEARIREKELKEFEESERGWKEAMDIKRKKEEEEEAKREEEERRWKDLEELRKLEASGNDECGEDEDGEYEYIEEGPPEIIFQGNEIILRKNKVRVPKKSVVQVDGNEISDRPTSNPLPPGTEASANYQNVSSAQQILNNVAQEVPNFGTEQDKAHCPFHLKTGACRFGPRCSRVHFYPDKSCTLLMKNMYNGPGIAWEQDEGLEYTDEEAERCYEEFYEDVHTEFLKYGELINFKVCRNGSFHLKGNVYVHYRSLESAILAYQSINGRYFAGKPVSCEFVNISRWKVAICGEYMKSRLKTCSRGSACNFIHCFRNPGGDYEWADHDKPPPRFWVHKMTALFGYSDEYLKHMDREYSGTLNDLRSDLATDSHRQRSRRSRSRDHDRVIGSKPSYKNRKNYGDVLESTRGSKLSRRQDENRRHDGSESPSSSRESSLEREVYRERRYTKETARHESKWSEHSPGHGVTMKKIHGRYSDDDSPDGNDNGRRETGRKRKARRGTDSEVEEQMDNEKDIRTRRSSRKYNREGSSADQEDSYEHDKVHVVCDKSHRERWKHRHERSSSRYSHEGDLSESKLHTHKGSDLQDYGEYERKRSVKNNPREDESDKDRDKSKQIHRYRTRDPDSDGSRKGKGHGRSSGSGASVRESQELNGNGKRENVSGSLSDEDREKTHKERPHRHKKRRPQHSHDQTYQFAEKSKEVKEEIERWRPM</sequence>
<evidence type="ECO:0000259" key="11">
    <source>
        <dbReference type="PROSITE" id="PS50103"/>
    </source>
</evidence>
<dbReference type="PRINTS" id="PR01848">
    <property type="entry name" value="U2AUXFACTOR"/>
</dbReference>
<dbReference type="PANTHER" id="PTHR12620">
    <property type="entry name" value="U2 SNRNP AUXILIARY FACTOR, SMALL SUBUNIT"/>
    <property type="match status" value="1"/>
</dbReference>
<feature type="compositionally biased region" description="Basic and acidic residues" evidence="9">
    <location>
        <begin position="45"/>
        <end position="119"/>
    </location>
</feature>
<dbReference type="PROSITE" id="PS50103">
    <property type="entry name" value="ZF_C3H1"/>
    <property type="match status" value="2"/>
</dbReference>
<feature type="compositionally biased region" description="Basic and acidic residues" evidence="9">
    <location>
        <begin position="488"/>
        <end position="499"/>
    </location>
</feature>
<evidence type="ECO:0000256" key="2">
    <source>
        <dbReference type="ARBA" id="ARBA00022737"/>
    </source>
</evidence>
<evidence type="ECO:0000256" key="4">
    <source>
        <dbReference type="ARBA" id="ARBA00022833"/>
    </source>
</evidence>
<evidence type="ECO:0000256" key="7">
    <source>
        <dbReference type="PROSITE-ProRule" id="PRU00176"/>
    </source>
</evidence>
<evidence type="ECO:0000256" key="5">
    <source>
        <dbReference type="ARBA" id="ARBA00022884"/>
    </source>
</evidence>
<dbReference type="Gene3D" id="3.30.70.330">
    <property type="match status" value="1"/>
</dbReference>
<dbReference type="InterPro" id="IPR012677">
    <property type="entry name" value="Nucleotide-bd_a/b_plait_sf"/>
</dbReference>
<evidence type="ECO:0000256" key="6">
    <source>
        <dbReference type="ARBA" id="ARBA00023125"/>
    </source>
</evidence>
<keyword evidence="5 7" id="KW-0694">RNA-binding</keyword>
<dbReference type="InterPro" id="IPR035979">
    <property type="entry name" value="RBD_domain_sf"/>
</dbReference>
<feature type="compositionally biased region" description="Basic and acidic residues" evidence="9">
    <location>
        <begin position="610"/>
        <end position="624"/>
    </location>
</feature>
<feature type="region of interest" description="Disordered" evidence="9">
    <location>
        <begin position="1"/>
        <end position="119"/>
    </location>
</feature>